<feature type="compositionally biased region" description="Basic and acidic residues" evidence="1">
    <location>
        <begin position="86"/>
        <end position="98"/>
    </location>
</feature>
<keyword evidence="2" id="KW-0418">Kinase</keyword>
<keyword evidence="3" id="KW-1185">Reference proteome</keyword>
<evidence type="ECO:0000256" key="1">
    <source>
        <dbReference type="SAM" id="MobiDB-lite"/>
    </source>
</evidence>
<protein>
    <submittedName>
        <fullName evidence="2">Serine/threonine-protein kinase SIK3</fullName>
    </submittedName>
</protein>
<proteinExistence type="predicted"/>
<accession>L5LZR2</accession>
<dbReference type="GO" id="GO:0016301">
    <property type="term" value="F:kinase activity"/>
    <property type="evidence" value="ECO:0007669"/>
    <property type="project" value="UniProtKB-KW"/>
</dbReference>
<feature type="compositionally biased region" description="Basic residues" evidence="1">
    <location>
        <begin position="21"/>
        <end position="31"/>
    </location>
</feature>
<feature type="region of interest" description="Disordered" evidence="1">
    <location>
        <begin position="70"/>
        <end position="101"/>
    </location>
</feature>
<dbReference type="Proteomes" id="UP000010556">
    <property type="component" value="Unassembled WGS sequence"/>
</dbReference>
<feature type="region of interest" description="Disordered" evidence="1">
    <location>
        <begin position="1"/>
        <end position="33"/>
    </location>
</feature>
<dbReference type="AlphaFoldDB" id="L5LZR2"/>
<dbReference type="EMBL" id="KB105943">
    <property type="protein sequence ID" value="ELK31929.1"/>
    <property type="molecule type" value="Genomic_DNA"/>
</dbReference>
<keyword evidence="2" id="KW-0808">Transferase</keyword>
<name>L5LZR2_MYODS</name>
<sequence>MELPDHNGLGYPARPPGGEHHRPRTLQRHHTIQNSDDAYVQLDDLPGMSLVAGKALSSARMSDAVLSQVSLTGSQQLPDREDEECGERSGHEHLDLTDGQHLSSCYPSTCITDILLSYKHPEVSFSVEQAGV</sequence>
<reference evidence="3" key="1">
    <citation type="journal article" date="2013" name="Science">
        <title>Comparative analysis of bat genomes provides insight into the evolution of flight and immunity.</title>
        <authorList>
            <person name="Zhang G."/>
            <person name="Cowled C."/>
            <person name="Shi Z."/>
            <person name="Huang Z."/>
            <person name="Bishop-Lilly K.A."/>
            <person name="Fang X."/>
            <person name="Wynne J.W."/>
            <person name="Xiong Z."/>
            <person name="Baker M.L."/>
            <person name="Zhao W."/>
            <person name="Tachedjian M."/>
            <person name="Zhu Y."/>
            <person name="Zhou P."/>
            <person name="Jiang X."/>
            <person name="Ng J."/>
            <person name="Yang L."/>
            <person name="Wu L."/>
            <person name="Xiao J."/>
            <person name="Feng Y."/>
            <person name="Chen Y."/>
            <person name="Sun X."/>
            <person name="Zhang Y."/>
            <person name="Marsh G.A."/>
            <person name="Crameri G."/>
            <person name="Broder C.C."/>
            <person name="Frey K.G."/>
            <person name="Wang L.F."/>
            <person name="Wang J."/>
        </authorList>
    </citation>
    <scope>NUCLEOTIDE SEQUENCE [LARGE SCALE GENOMIC DNA]</scope>
</reference>
<evidence type="ECO:0000313" key="3">
    <source>
        <dbReference type="Proteomes" id="UP000010556"/>
    </source>
</evidence>
<gene>
    <name evidence="2" type="ORF">MDA_GLEAN10018942</name>
</gene>
<organism evidence="2 3">
    <name type="scientific">Myotis davidii</name>
    <name type="common">David's myotis</name>
    <dbReference type="NCBI Taxonomy" id="225400"/>
    <lineage>
        <taxon>Eukaryota</taxon>
        <taxon>Metazoa</taxon>
        <taxon>Chordata</taxon>
        <taxon>Craniata</taxon>
        <taxon>Vertebrata</taxon>
        <taxon>Euteleostomi</taxon>
        <taxon>Mammalia</taxon>
        <taxon>Eutheria</taxon>
        <taxon>Laurasiatheria</taxon>
        <taxon>Chiroptera</taxon>
        <taxon>Yangochiroptera</taxon>
        <taxon>Vespertilionidae</taxon>
        <taxon>Myotis</taxon>
    </lineage>
</organism>
<evidence type="ECO:0000313" key="2">
    <source>
        <dbReference type="EMBL" id="ELK31929.1"/>
    </source>
</evidence>